<reference evidence="1 2" key="1">
    <citation type="journal article" date="2010" name="Genome Biol.">
        <title>A first genome assembly of the barley fungal pathogen Pyrenophora teres f. teres.</title>
        <authorList>
            <person name="Ellwood S.R."/>
            <person name="Liu Z."/>
            <person name="Syme R.A."/>
            <person name="Lai Z."/>
            <person name="Hane J.K."/>
            <person name="Keiper F."/>
            <person name="Moffat C.S."/>
            <person name="Oliver R.P."/>
            <person name="Friesen T.L."/>
        </authorList>
    </citation>
    <scope>NUCLEOTIDE SEQUENCE [LARGE SCALE GENOMIC DNA]</scope>
    <source>
        <strain evidence="1 2">0-1</strain>
    </source>
</reference>
<evidence type="ECO:0000313" key="2">
    <source>
        <dbReference type="Proteomes" id="UP000001067"/>
    </source>
</evidence>
<dbReference type="EMBL" id="GL535084">
    <property type="protein sequence ID" value="EFQ90770.1"/>
    <property type="molecule type" value="Genomic_DNA"/>
</dbReference>
<sequence length="144" mass="15519">MPSRQGVVGIFYNAGPQLLAEWDKKAVIAHKKLSLSVSFQVAQFQPHAFSNKVVRDTSVTVVEFMHKGQDRGQVALGFSQAEASKADSFMATSIPSVVAQDSLTLVLDAVVGNALRQVPCPSGEAVWLCTLFSGPILDFEVKLL</sequence>
<dbReference type="OrthoDB" id="3699134at2759"/>
<gene>
    <name evidence="1" type="ORF">PTT_12568</name>
</gene>
<name>E3RU29_PYRTT</name>
<evidence type="ECO:0000313" key="1">
    <source>
        <dbReference type="EMBL" id="EFQ90770.1"/>
    </source>
</evidence>
<keyword evidence="2" id="KW-1185">Reference proteome</keyword>
<proteinExistence type="predicted"/>
<dbReference type="KEGG" id="pte:PTT_12568"/>
<dbReference type="HOGENOM" id="CLU_1797472_0_0_1"/>
<dbReference type="AlphaFoldDB" id="E3RU29"/>
<organism evidence="2">
    <name type="scientific">Pyrenophora teres f. teres (strain 0-1)</name>
    <name type="common">Barley net blotch fungus</name>
    <name type="synonym">Drechslera teres f. teres</name>
    <dbReference type="NCBI Taxonomy" id="861557"/>
    <lineage>
        <taxon>Eukaryota</taxon>
        <taxon>Fungi</taxon>
        <taxon>Dikarya</taxon>
        <taxon>Ascomycota</taxon>
        <taxon>Pezizomycotina</taxon>
        <taxon>Dothideomycetes</taxon>
        <taxon>Pleosporomycetidae</taxon>
        <taxon>Pleosporales</taxon>
        <taxon>Pleosporineae</taxon>
        <taxon>Pleosporaceae</taxon>
        <taxon>Pyrenophora</taxon>
    </lineage>
</organism>
<dbReference type="Proteomes" id="UP000001067">
    <property type="component" value="Unassembled WGS sequence"/>
</dbReference>
<accession>E3RU29</accession>
<protein>
    <submittedName>
        <fullName evidence="1">Uncharacterized protein</fullName>
    </submittedName>
</protein>